<gene>
    <name evidence="2" type="ORF">GCM10023322_33830</name>
</gene>
<dbReference type="EMBL" id="BAABJQ010000008">
    <property type="protein sequence ID" value="GAA5186796.1"/>
    <property type="molecule type" value="Genomic_DNA"/>
</dbReference>
<protein>
    <submittedName>
        <fullName evidence="2">Uncharacterized protein</fullName>
    </submittedName>
</protein>
<sequence length="325" mass="33381">MVNGYQRTVADHDLARVRVDLDRSFPGEVGMRSVMTGSSTLGVGDFGPLLPVDLPSHRTEYYSAGPGIESAGQFSGSSPDGAASADSTPEYPVAYQPGVTYHERWNAGVFAPSLPTRTALGMSAGITRTGDQLQVDVPLYGDGAGRPGDTSGSTSAATLYRDGTQIASADGNRGLALPMPDGNGSYRLELHAERGAPFVLSTTTDIAWTFGSAPTNGPTALPLWTVRFSPSLDDDDSAPAGRVVAVPVAAIPQAGAPVGKLTKLTVEASVDDGATWKAVRVSNGAALVPDPGGSGFVSLRATAADSRGNTVTLTVIHAYGYGRAA</sequence>
<evidence type="ECO:0000313" key="2">
    <source>
        <dbReference type="EMBL" id="GAA5186796.1"/>
    </source>
</evidence>
<keyword evidence="3" id="KW-1185">Reference proteome</keyword>
<dbReference type="RefSeq" id="WP_345630621.1">
    <property type="nucleotide sequence ID" value="NZ_BAABJQ010000008.1"/>
</dbReference>
<dbReference type="Proteomes" id="UP001501570">
    <property type="component" value="Unassembled WGS sequence"/>
</dbReference>
<name>A0ABP9RUJ8_9ACTN</name>
<reference evidence="3" key="1">
    <citation type="journal article" date="2019" name="Int. J. Syst. Evol. Microbiol.">
        <title>The Global Catalogue of Microorganisms (GCM) 10K type strain sequencing project: providing services to taxonomists for standard genome sequencing and annotation.</title>
        <authorList>
            <consortium name="The Broad Institute Genomics Platform"/>
            <consortium name="The Broad Institute Genome Sequencing Center for Infectious Disease"/>
            <person name="Wu L."/>
            <person name="Ma J."/>
        </authorList>
    </citation>
    <scope>NUCLEOTIDE SEQUENCE [LARGE SCALE GENOMIC DNA]</scope>
    <source>
        <strain evidence="3">JCM 18304</strain>
    </source>
</reference>
<feature type="compositionally biased region" description="Low complexity" evidence="1">
    <location>
        <begin position="75"/>
        <end position="87"/>
    </location>
</feature>
<comment type="caution">
    <text evidence="2">The sequence shown here is derived from an EMBL/GenBank/DDBJ whole genome shotgun (WGS) entry which is preliminary data.</text>
</comment>
<evidence type="ECO:0000313" key="3">
    <source>
        <dbReference type="Proteomes" id="UP001501570"/>
    </source>
</evidence>
<proteinExistence type="predicted"/>
<evidence type="ECO:0000256" key="1">
    <source>
        <dbReference type="SAM" id="MobiDB-lite"/>
    </source>
</evidence>
<organism evidence="2 3">
    <name type="scientific">Rugosimonospora acidiphila</name>
    <dbReference type="NCBI Taxonomy" id="556531"/>
    <lineage>
        <taxon>Bacteria</taxon>
        <taxon>Bacillati</taxon>
        <taxon>Actinomycetota</taxon>
        <taxon>Actinomycetes</taxon>
        <taxon>Micromonosporales</taxon>
        <taxon>Micromonosporaceae</taxon>
        <taxon>Rugosimonospora</taxon>
    </lineage>
</organism>
<accession>A0ABP9RUJ8</accession>
<feature type="region of interest" description="Disordered" evidence="1">
    <location>
        <begin position="61"/>
        <end position="90"/>
    </location>
</feature>